<evidence type="ECO:0000313" key="1">
    <source>
        <dbReference type="EMBL" id="KXF76426.1"/>
    </source>
</evidence>
<gene>
    <name evidence="1" type="ORF">ATN84_16280</name>
</gene>
<reference evidence="1 2" key="1">
    <citation type="submission" date="2015-11" db="EMBL/GenBank/DDBJ databases">
        <title>Draft genome sequence of Paramesorhizobium deserti A-3-E, a strain highly resistant to diverse beta-lactam antibiotics.</title>
        <authorList>
            <person name="Lv R."/>
            <person name="Yang X."/>
            <person name="Fang N."/>
            <person name="Guo J."/>
            <person name="Luo X."/>
            <person name="Peng F."/>
            <person name="Yang R."/>
            <person name="Cui Y."/>
            <person name="Fang C."/>
            <person name="Song Y."/>
        </authorList>
    </citation>
    <scope>NUCLEOTIDE SEQUENCE [LARGE SCALE GENOMIC DNA]</scope>
    <source>
        <strain evidence="1 2">A-3-E</strain>
    </source>
</reference>
<keyword evidence="2" id="KW-1185">Reference proteome</keyword>
<sequence length="64" mass="7407">MKFRLLHDRVGIRRVDANPIAILLITTEAMVADIPHEVRRQSPHQRHGRNELQCLKGLVEDDRA</sequence>
<dbReference type="EMBL" id="LNTU01000034">
    <property type="protein sequence ID" value="KXF76426.1"/>
    <property type="molecule type" value="Genomic_DNA"/>
</dbReference>
<name>A0A135HTA4_9HYPH</name>
<protein>
    <submittedName>
        <fullName evidence="1">Uncharacterized protein</fullName>
    </submittedName>
</protein>
<accession>A0A135HTA4</accession>
<organism evidence="1 2">
    <name type="scientific">Paramesorhizobium deserti</name>
    <dbReference type="NCBI Taxonomy" id="1494590"/>
    <lineage>
        <taxon>Bacteria</taxon>
        <taxon>Pseudomonadati</taxon>
        <taxon>Pseudomonadota</taxon>
        <taxon>Alphaproteobacteria</taxon>
        <taxon>Hyphomicrobiales</taxon>
        <taxon>Phyllobacteriaceae</taxon>
        <taxon>Paramesorhizobium</taxon>
    </lineage>
</organism>
<dbReference type="AlphaFoldDB" id="A0A135HTA4"/>
<comment type="caution">
    <text evidence="1">The sequence shown here is derived from an EMBL/GenBank/DDBJ whole genome shotgun (WGS) entry which is preliminary data.</text>
</comment>
<proteinExistence type="predicted"/>
<dbReference type="RefSeq" id="WP_068883471.1">
    <property type="nucleotide sequence ID" value="NZ_LNTU01000034.1"/>
</dbReference>
<dbReference type="Proteomes" id="UP000070107">
    <property type="component" value="Unassembled WGS sequence"/>
</dbReference>
<evidence type="ECO:0000313" key="2">
    <source>
        <dbReference type="Proteomes" id="UP000070107"/>
    </source>
</evidence>